<dbReference type="Proteomes" id="UP000054485">
    <property type="component" value="Unassembled WGS sequence"/>
</dbReference>
<name>A0A0D0BB30_9AGAM</name>
<reference evidence="1 2" key="1">
    <citation type="submission" date="2014-04" db="EMBL/GenBank/DDBJ databases">
        <authorList>
            <consortium name="DOE Joint Genome Institute"/>
            <person name="Kuo A."/>
            <person name="Ruytinx J."/>
            <person name="Rineau F."/>
            <person name="Colpaert J."/>
            <person name="Kohler A."/>
            <person name="Nagy L.G."/>
            <person name="Floudas D."/>
            <person name="Copeland A."/>
            <person name="Barry K.W."/>
            <person name="Cichocki N."/>
            <person name="Veneault-Fourrey C."/>
            <person name="LaButti K."/>
            <person name="Lindquist E.A."/>
            <person name="Lipzen A."/>
            <person name="Lundell T."/>
            <person name="Morin E."/>
            <person name="Murat C."/>
            <person name="Sun H."/>
            <person name="Tunlid A."/>
            <person name="Henrissat B."/>
            <person name="Grigoriev I.V."/>
            <person name="Hibbett D.S."/>
            <person name="Martin F."/>
            <person name="Nordberg H.P."/>
            <person name="Cantor M.N."/>
            <person name="Hua S.X."/>
        </authorList>
    </citation>
    <scope>NUCLEOTIDE SEQUENCE [LARGE SCALE GENOMIC DNA]</scope>
    <source>
        <strain evidence="1 2">UH-Slu-Lm8-n1</strain>
    </source>
</reference>
<proteinExistence type="predicted"/>
<gene>
    <name evidence="1" type="ORF">CY34DRAFT_710193</name>
</gene>
<evidence type="ECO:0000313" key="1">
    <source>
        <dbReference type="EMBL" id="KIK43467.1"/>
    </source>
</evidence>
<protein>
    <submittedName>
        <fullName evidence="1">Uncharacterized protein</fullName>
    </submittedName>
</protein>
<accession>A0A0D0BB30</accession>
<evidence type="ECO:0000313" key="2">
    <source>
        <dbReference type="Proteomes" id="UP000054485"/>
    </source>
</evidence>
<dbReference type="InParanoid" id="A0A0D0BB30"/>
<organism evidence="1 2">
    <name type="scientific">Suillus luteus UH-Slu-Lm8-n1</name>
    <dbReference type="NCBI Taxonomy" id="930992"/>
    <lineage>
        <taxon>Eukaryota</taxon>
        <taxon>Fungi</taxon>
        <taxon>Dikarya</taxon>
        <taxon>Basidiomycota</taxon>
        <taxon>Agaricomycotina</taxon>
        <taxon>Agaricomycetes</taxon>
        <taxon>Agaricomycetidae</taxon>
        <taxon>Boletales</taxon>
        <taxon>Suillineae</taxon>
        <taxon>Suillaceae</taxon>
        <taxon>Suillus</taxon>
    </lineage>
</organism>
<dbReference type="EMBL" id="KN835212">
    <property type="protein sequence ID" value="KIK43467.1"/>
    <property type="molecule type" value="Genomic_DNA"/>
</dbReference>
<reference evidence="2" key="2">
    <citation type="submission" date="2015-01" db="EMBL/GenBank/DDBJ databases">
        <title>Evolutionary Origins and Diversification of the Mycorrhizal Mutualists.</title>
        <authorList>
            <consortium name="DOE Joint Genome Institute"/>
            <consortium name="Mycorrhizal Genomics Consortium"/>
            <person name="Kohler A."/>
            <person name="Kuo A."/>
            <person name="Nagy L.G."/>
            <person name="Floudas D."/>
            <person name="Copeland A."/>
            <person name="Barry K.W."/>
            <person name="Cichocki N."/>
            <person name="Veneault-Fourrey C."/>
            <person name="LaButti K."/>
            <person name="Lindquist E.A."/>
            <person name="Lipzen A."/>
            <person name="Lundell T."/>
            <person name="Morin E."/>
            <person name="Murat C."/>
            <person name="Riley R."/>
            <person name="Ohm R."/>
            <person name="Sun H."/>
            <person name="Tunlid A."/>
            <person name="Henrissat B."/>
            <person name="Grigoriev I.V."/>
            <person name="Hibbett D.S."/>
            <person name="Martin F."/>
        </authorList>
    </citation>
    <scope>NUCLEOTIDE SEQUENCE [LARGE SCALE GENOMIC DNA]</scope>
    <source>
        <strain evidence="2">UH-Slu-Lm8-n1</strain>
    </source>
</reference>
<dbReference type="AlphaFoldDB" id="A0A0D0BB30"/>
<keyword evidence="2" id="KW-1185">Reference proteome</keyword>
<dbReference type="HOGENOM" id="CLU_2689473_0_0_1"/>
<sequence length="74" mass="8223">MASLARCLCAETSTIPDDEFATPFPSHMNVPESRHLLLGPLPQLLFQGLCLISVRRPFLDHHLKSKYSENGTSS</sequence>